<dbReference type="InterPro" id="IPR007844">
    <property type="entry name" value="AsmA"/>
</dbReference>
<feature type="region of interest" description="Disordered" evidence="1">
    <location>
        <begin position="1123"/>
        <end position="1142"/>
    </location>
</feature>
<name>A0ABV7D8T0_9PROT</name>
<dbReference type="EMBL" id="JBHRSL010000027">
    <property type="protein sequence ID" value="MFC3053407.1"/>
    <property type="molecule type" value="Genomic_DNA"/>
</dbReference>
<feature type="compositionally biased region" description="Basic and acidic residues" evidence="1">
    <location>
        <begin position="1123"/>
        <end position="1135"/>
    </location>
</feature>
<comment type="caution">
    <text evidence="4">The sequence shown here is derived from an EMBL/GenBank/DDBJ whole genome shotgun (WGS) entry which is preliminary data.</text>
</comment>
<dbReference type="PANTHER" id="PTHR30441:SF8">
    <property type="entry name" value="DUF748 DOMAIN-CONTAINING PROTEIN"/>
    <property type="match status" value="1"/>
</dbReference>
<keyword evidence="2" id="KW-0472">Membrane</keyword>
<keyword evidence="2" id="KW-0812">Transmembrane</keyword>
<organism evidence="4 5">
    <name type="scientific">Kordiimonas pumila</name>
    <dbReference type="NCBI Taxonomy" id="2161677"/>
    <lineage>
        <taxon>Bacteria</taxon>
        <taxon>Pseudomonadati</taxon>
        <taxon>Pseudomonadota</taxon>
        <taxon>Alphaproteobacteria</taxon>
        <taxon>Kordiimonadales</taxon>
        <taxon>Kordiimonadaceae</taxon>
        <taxon>Kordiimonas</taxon>
    </lineage>
</organism>
<keyword evidence="2" id="KW-1133">Transmembrane helix</keyword>
<reference evidence="5" key="1">
    <citation type="journal article" date="2019" name="Int. J. Syst. Evol. Microbiol.">
        <title>The Global Catalogue of Microorganisms (GCM) 10K type strain sequencing project: providing services to taxonomists for standard genome sequencing and annotation.</title>
        <authorList>
            <consortium name="The Broad Institute Genomics Platform"/>
            <consortium name="The Broad Institute Genome Sequencing Center for Infectious Disease"/>
            <person name="Wu L."/>
            <person name="Ma J."/>
        </authorList>
    </citation>
    <scope>NUCLEOTIDE SEQUENCE [LARGE SCALE GENOMIC DNA]</scope>
    <source>
        <strain evidence="5">KCTC 62164</strain>
    </source>
</reference>
<evidence type="ECO:0000313" key="4">
    <source>
        <dbReference type="EMBL" id="MFC3053407.1"/>
    </source>
</evidence>
<accession>A0ABV7D8T0</accession>
<keyword evidence="5" id="KW-1185">Reference proteome</keyword>
<dbReference type="Pfam" id="PF05170">
    <property type="entry name" value="AsmA"/>
    <property type="match status" value="1"/>
</dbReference>
<dbReference type="RefSeq" id="WP_194215638.1">
    <property type="nucleotide sequence ID" value="NZ_CP061205.1"/>
</dbReference>
<evidence type="ECO:0000313" key="5">
    <source>
        <dbReference type="Proteomes" id="UP001595444"/>
    </source>
</evidence>
<dbReference type="PANTHER" id="PTHR30441">
    <property type="entry name" value="DUF748 DOMAIN-CONTAINING PROTEIN"/>
    <property type="match status" value="1"/>
</dbReference>
<feature type="transmembrane region" description="Helical" evidence="2">
    <location>
        <begin position="5"/>
        <end position="25"/>
    </location>
</feature>
<gene>
    <name evidence="4" type="ORF">ACFOKA_16030</name>
</gene>
<feature type="domain" description="AsmA" evidence="3">
    <location>
        <begin position="2"/>
        <end position="135"/>
    </location>
</feature>
<dbReference type="Proteomes" id="UP001595444">
    <property type="component" value="Unassembled WGS sequence"/>
</dbReference>
<evidence type="ECO:0000256" key="1">
    <source>
        <dbReference type="SAM" id="MobiDB-lite"/>
    </source>
</evidence>
<evidence type="ECO:0000256" key="2">
    <source>
        <dbReference type="SAM" id="Phobius"/>
    </source>
</evidence>
<sequence>MKYLYWVGGVFIAIVGTLSLVVSFLDWNEYRDTLADLASKQTGMKVELAGNVSASIFPRPAVSVESVRLSPLLSNYSNTIATADRIDVRLGLMGLFGGDLSIQSLLLDGVTVALEQTQAGGWQVKGWPQTDENAETAEIDLARFELRGGKIDLIPYGQQPYVIEGLSMELDGHLPMGPLSWEGDFFVRGQKIQTSGQMQPVKSTGETALKVAVEAGGASLDVSGRLSNTGDVTGRVQVAGESINQTAQMAYAFMGEQAASLPDLPFKLDMQIESANDISRIVSRALSIGGTNGRADITIAQKAESSHVTGTVSLGVIDFNQWSLAGAPDGANTVSAVNQPVNNTLQPVSAGNVFGAIDVTIEGIRLRSGLGQRIDSVITIDEQGVGVSQLQALLPGATTVSFNGAIGVGGGKGKLQLNVENIPDLTKWLELDLADTVPEGRLTTAALKTDIELSGEKWALKNIQGLIDTMSVTGEIQGSISNPIPSNIKLTADTVNLDAYIPTSQAQKANGAPSATVSLPANTRTVFDIEINRLQWLDTVFSDVAVNGNIIGDQLTFSKAQLLHGKGKVSLADSTIQFKDDMIFAVGANLTNWSLPIVRYYLPDYKQQIRASGFTTVDGTLSLSGPLSTLRIGLDVHSGHNIAKMSGSIGLDDAGILSADLQGNMKHADLAPLLRSFGTIDLHKLPIEVTATVIKKSLKSPFDIKAGGDAAGAKVQLQASYNAELDKAALSFDHPNAGKFLDLTGLSGPGLERDQPIRGEVIYAYIATNATEGERAIKLNGVQNGPVNIDGALNLNAANKLGGKITLSGLDIDKIMAIDRGAAQQPKKDASPALQQLNSYSGDIEVALDRVQIGGQKLLVPNLAISLGNGVLRVDAGKNAKLNGQPLALNLNMDTAGNAPFKGHIQADKFDISAALISEGLGNIITAAGSIDLDISGDITSGMAGLKGGGKLSAQTGTLNFLSVPALVSQMTAAKTSSSFLGSIGTLLRQGTTQANTIDMAFALDSGVMLLETAKAAGAWGNFNLDGQVNFVDRFLSVKGVLALINPADTPSIPVKYEGSFDAPTANWSSRLFERYVLAGIEQRLRGSLFKEMEENNTGEGAANNPGIAVFGRAFDMLNKLKDKQSKEQEAKEKAASQGSGE</sequence>
<evidence type="ECO:0000259" key="3">
    <source>
        <dbReference type="Pfam" id="PF05170"/>
    </source>
</evidence>
<proteinExistence type="predicted"/>
<dbReference type="InterPro" id="IPR052894">
    <property type="entry name" value="AsmA-related"/>
</dbReference>
<protein>
    <submittedName>
        <fullName evidence="4">AsmA family protein</fullName>
    </submittedName>
</protein>